<dbReference type="OrthoDB" id="9125135at2"/>
<keyword evidence="2" id="KW-1185">Reference proteome</keyword>
<gene>
    <name evidence="1" type="ORF">DC366_18335</name>
</gene>
<dbReference type="GO" id="GO:0016740">
    <property type="term" value="F:transferase activity"/>
    <property type="evidence" value="ECO:0007669"/>
    <property type="project" value="UniProtKB-KW"/>
</dbReference>
<proteinExistence type="predicted"/>
<dbReference type="Pfam" id="PF08843">
    <property type="entry name" value="AbiEii"/>
    <property type="match status" value="1"/>
</dbReference>
<dbReference type="EMBL" id="QCYH01000024">
    <property type="protein sequence ID" value="PVA08600.1"/>
    <property type="molecule type" value="Genomic_DNA"/>
</dbReference>
<dbReference type="RefSeq" id="WP_108693627.1">
    <property type="nucleotide sequence ID" value="NZ_QCYH01000024.1"/>
</dbReference>
<dbReference type="AlphaFoldDB" id="A0A2T7G2H7"/>
<reference evidence="1 2" key="1">
    <citation type="submission" date="2018-04" db="EMBL/GenBank/DDBJ databases">
        <title>Pelagivirga bohaiensis gen. nov., sp. nov., a bacterium isolated from the Bohai Sea.</title>
        <authorList>
            <person name="Ji X."/>
        </authorList>
    </citation>
    <scope>NUCLEOTIDE SEQUENCE [LARGE SCALE GENOMIC DNA]</scope>
    <source>
        <strain evidence="1 2">BH-SD19</strain>
    </source>
</reference>
<name>A0A2T7G2H7_9RHOB</name>
<dbReference type="InterPro" id="IPR014942">
    <property type="entry name" value="AbiEii"/>
</dbReference>
<comment type="caution">
    <text evidence="1">The sequence shown here is derived from an EMBL/GenBank/DDBJ whole genome shotgun (WGS) entry which is preliminary data.</text>
</comment>
<dbReference type="Proteomes" id="UP000244446">
    <property type="component" value="Unassembled WGS sequence"/>
</dbReference>
<accession>A0A2T7G2H7</accession>
<evidence type="ECO:0000313" key="2">
    <source>
        <dbReference type="Proteomes" id="UP000244446"/>
    </source>
</evidence>
<protein>
    <submittedName>
        <fullName evidence="1">Nucleotidyl transferase AbiEii/AbiGii toxin family protein</fullName>
    </submittedName>
</protein>
<keyword evidence="1" id="KW-0808">Transferase</keyword>
<sequence length="300" mass="33844">MSDAAHVADEAEYDIVDVDVRAWVEAARSNPAQYRDRQVTEVVLAAIGLAPSLNTSLVLKGGAVMALAFKSNRVTADVDFTSIVEPAGFADQIADDLNAILPQTAIRLGYLDLLCRVQTVKKMPKPLNFEEFDFPALLIRIGSAERGTGEEKRLEAGRAIRVLDIEISFRDQVYAFQELNLTGPGVAVRAFTLHEIIAEKLRALLQQPIRNRNRRQDVYDIAYLIETNKLSDKDRRSILETLIEKCRARGIEATPDSMDDPEVRRRAEVDWNTLALELDDLPPFDERFAMMRELYISLPW</sequence>
<organism evidence="1 2">
    <name type="scientific">Pelagivirga sediminicola</name>
    <dbReference type="NCBI Taxonomy" id="2170575"/>
    <lineage>
        <taxon>Bacteria</taxon>
        <taxon>Pseudomonadati</taxon>
        <taxon>Pseudomonadota</taxon>
        <taxon>Alphaproteobacteria</taxon>
        <taxon>Rhodobacterales</taxon>
        <taxon>Paracoccaceae</taxon>
        <taxon>Pelagivirga</taxon>
    </lineage>
</organism>
<evidence type="ECO:0000313" key="1">
    <source>
        <dbReference type="EMBL" id="PVA08600.1"/>
    </source>
</evidence>